<accession>A0A1W2GKD9</accession>
<evidence type="ECO:0000313" key="2">
    <source>
        <dbReference type="Proteomes" id="UP000192472"/>
    </source>
</evidence>
<name>A0A1W2GKD9_REIFA</name>
<gene>
    <name evidence="1" type="ORF">SAMN04488029_3198</name>
</gene>
<sequence>MRNLLIIFCTAIISFSCSPTSNISPEKLAKNACECFSQLNSGSIDERSTPCLSTPINDNQEEILDKYYSNLTLQDALTTHMMKVTVVMIQSCDKYFDELDGMFTNMYPETPDSDVILDIQALQDSINDIQLADSIKLNLLHKKLALLTKSRQLEEALNLADSISNDYSESETYLIRTYIFTLQGKYEMALEQVNKAVNAGNKGYNIFGELIKRKKKDR</sequence>
<dbReference type="EMBL" id="FWYF01000003">
    <property type="protein sequence ID" value="SMD37031.1"/>
    <property type="molecule type" value="Genomic_DNA"/>
</dbReference>
<dbReference type="RefSeq" id="WP_139793927.1">
    <property type="nucleotide sequence ID" value="NZ_FWYF01000003.1"/>
</dbReference>
<proteinExistence type="predicted"/>
<dbReference type="STRING" id="692418.SAMN04488029_3198"/>
<keyword evidence="2" id="KW-1185">Reference proteome</keyword>
<dbReference type="PROSITE" id="PS51257">
    <property type="entry name" value="PROKAR_LIPOPROTEIN"/>
    <property type="match status" value="1"/>
</dbReference>
<dbReference type="Gene3D" id="1.25.40.10">
    <property type="entry name" value="Tetratricopeptide repeat domain"/>
    <property type="match status" value="1"/>
</dbReference>
<dbReference type="AlphaFoldDB" id="A0A1W2GKD9"/>
<dbReference type="InterPro" id="IPR011990">
    <property type="entry name" value="TPR-like_helical_dom_sf"/>
</dbReference>
<reference evidence="1 2" key="1">
    <citation type="submission" date="2017-04" db="EMBL/GenBank/DDBJ databases">
        <authorList>
            <person name="Afonso C.L."/>
            <person name="Miller P.J."/>
            <person name="Scott M.A."/>
            <person name="Spackman E."/>
            <person name="Goraichik I."/>
            <person name="Dimitrov K.M."/>
            <person name="Suarez D.L."/>
            <person name="Swayne D.E."/>
        </authorList>
    </citation>
    <scope>NUCLEOTIDE SEQUENCE [LARGE SCALE GENOMIC DNA]</scope>
    <source>
        <strain evidence="1 2">DSM 26133</strain>
    </source>
</reference>
<dbReference type="Proteomes" id="UP000192472">
    <property type="component" value="Unassembled WGS sequence"/>
</dbReference>
<evidence type="ECO:0000313" key="1">
    <source>
        <dbReference type="EMBL" id="SMD37031.1"/>
    </source>
</evidence>
<evidence type="ECO:0008006" key="3">
    <source>
        <dbReference type="Google" id="ProtNLM"/>
    </source>
</evidence>
<organism evidence="1 2">
    <name type="scientific">Reichenbachiella faecimaris</name>
    <dbReference type="NCBI Taxonomy" id="692418"/>
    <lineage>
        <taxon>Bacteria</taxon>
        <taxon>Pseudomonadati</taxon>
        <taxon>Bacteroidota</taxon>
        <taxon>Cytophagia</taxon>
        <taxon>Cytophagales</taxon>
        <taxon>Reichenbachiellaceae</taxon>
        <taxon>Reichenbachiella</taxon>
    </lineage>
</organism>
<protein>
    <recommendedName>
        <fullName evidence="3">Tetratricopeptide repeat-containing protein</fullName>
    </recommendedName>
</protein>